<accession>A0ABS8DP50</accession>
<sequence length="326" mass="35986">MSSVLEQPALKWVPLALAAGIALSGCARDGFYDDRNLDYTEVAPAPPLVLPETRNVQRYQDAMPVPQASLQGSRVERAAEVVPPPSMSIGSGLEPEFVERRQVGSDAWLVVAADTGAVWPQLEAFAQSRGLGIVQSDANRGVIETTQATLSLQSALRAGSSEVRCEQGGRTVTNCLDALEEYLGARSATASASSWNAQRLSGERSLQIRQQDGEWQVVIPQSAERVWAELDHYLTLDFTVENRRELIEKSPGEYAFLVNYMTASEEGRNPIQVVFSRDVRRMSQQIRLVLEPRGDQSVLRAINASDRELTANDQRELLERVSGYLR</sequence>
<evidence type="ECO:0000313" key="2">
    <source>
        <dbReference type="Proteomes" id="UP001319882"/>
    </source>
</evidence>
<dbReference type="Proteomes" id="UP001319882">
    <property type="component" value="Unassembled WGS sequence"/>
</dbReference>
<protein>
    <submittedName>
        <fullName evidence="1">Outer membrane protein assembly factor BamC</fullName>
    </submittedName>
</protein>
<comment type="caution">
    <text evidence="1">The sequence shown here is derived from an EMBL/GenBank/DDBJ whole genome shotgun (WGS) entry which is preliminary data.</text>
</comment>
<name>A0ABS8DP50_9GAMM</name>
<organism evidence="1 2">
    <name type="scientific">Vreelandella malpeensis</name>
    <dbReference type="NCBI Taxonomy" id="1172368"/>
    <lineage>
        <taxon>Bacteria</taxon>
        <taxon>Pseudomonadati</taxon>
        <taxon>Pseudomonadota</taxon>
        <taxon>Gammaproteobacteria</taxon>
        <taxon>Oceanospirillales</taxon>
        <taxon>Halomonadaceae</taxon>
        <taxon>Vreelandella</taxon>
    </lineage>
</organism>
<proteinExistence type="predicted"/>
<keyword evidence="2" id="KW-1185">Reference proteome</keyword>
<dbReference type="Gene3D" id="3.30.310.170">
    <property type="entry name" value="Outer membrane protein assembly factor BamC"/>
    <property type="match status" value="1"/>
</dbReference>
<gene>
    <name evidence="1" type="primary">bamC</name>
    <name evidence="1" type="ORF">GEV37_02775</name>
</gene>
<dbReference type="EMBL" id="WHVL01000001">
    <property type="protein sequence ID" value="MCB8888049.1"/>
    <property type="molecule type" value="Genomic_DNA"/>
</dbReference>
<dbReference type="RefSeq" id="WP_227388648.1">
    <property type="nucleotide sequence ID" value="NZ_JBHSCJ010000003.1"/>
</dbReference>
<dbReference type="InterPro" id="IPR042268">
    <property type="entry name" value="BamC_C"/>
</dbReference>
<evidence type="ECO:0000313" key="1">
    <source>
        <dbReference type="EMBL" id="MCB8888049.1"/>
    </source>
</evidence>
<reference evidence="1 2" key="1">
    <citation type="journal article" date="2021" name="Sci. Rep.">
        <title>Genome analysis of a halophilic bacterium Halomonas malpeensis YU-PRIM-29(T) reveals its exopolysaccharide and pigment producing capabilities.</title>
        <authorList>
            <person name="Athmika"/>
            <person name="Ghate S.D."/>
            <person name="Arun A.B."/>
            <person name="Rao S.S."/>
            <person name="Kumar S.T.A."/>
            <person name="Kandiyil M.K."/>
            <person name="Saptami K."/>
            <person name="Rekha P.D."/>
        </authorList>
    </citation>
    <scope>NUCLEOTIDE SEQUENCE [LARGE SCALE GENOMIC DNA]</scope>
    <source>
        <strain evidence="2">prim 29</strain>
    </source>
</reference>